<dbReference type="Gene3D" id="3.40.50.300">
    <property type="entry name" value="P-loop containing nucleotide triphosphate hydrolases"/>
    <property type="match status" value="1"/>
</dbReference>
<dbReference type="GO" id="GO:0005524">
    <property type="term" value="F:ATP binding"/>
    <property type="evidence" value="ECO:0007669"/>
    <property type="project" value="UniProtKB-UniRule"/>
</dbReference>
<evidence type="ECO:0000256" key="3">
    <source>
        <dbReference type="ARBA" id="ARBA00005842"/>
    </source>
</evidence>
<evidence type="ECO:0000256" key="13">
    <source>
        <dbReference type="RuleBase" id="RU003785"/>
    </source>
</evidence>
<reference evidence="15" key="2">
    <citation type="submission" date="2021-04" db="EMBL/GenBank/DDBJ databases">
        <authorList>
            <person name="Gilroy R."/>
        </authorList>
    </citation>
    <scope>NUCLEOTIDE SEQUENCE</scope>
    <source>
        <strain evidence="15">378</strain>
    </source>
</reference>
<dbReference type="InterPro" id="IPR027417">
    <property type="entry name" value="P-loop_NTPase"/>
</dbReference>
<evidence type="ECO:0000256" key="5">
    <source>
        <dbReference type="ARBA" id="ARBA00022694"/>
    </source>
</evidence>
<dbReference type="AlphaFoldDB" id="A0A948TFM1"/>
<dbReference type="FunFam" id="1.10.20.140:FF:000001">
    <property type="entry name" value="tRNA dimethylallyltransferase"/>
    <property type="match status" value="1"/>
</dbReference>
<dbReference type="Gene3D" id="1.10.20.140">
    <property type="match status" value="1"/>
</dbReference>
<name>A0A948TFM1_9GAMM</name>
<keyword evidence="7 10" id="KW-0067">ATP-binding</keyword>
<evidence type="ECO:0000313" key="16">
    <source>
        <dbReference type="Proteomes" id="UP000733611"/>
    </source>
</evidence>
<evidence type="ECO:0000256" key="6">
    <source>
        <dbReference type="ARBA" id="ARBA00022741"/>
    </source>
</evidence>
<gene>
    <name evidence="10 15" type="primary">miaA</name>
    <name evidence="15" type="ORF">H9847_03175</name>
</gene>
<comment type="similarity">
    <text evidence="3 10 13">Belongs to the IPP transferase family.</text>
</comment>
<evidence type="ECO:0000256" key="14">
    <source>
        <dbReference type="SAM" id="MobiDB-lite"/>
    </source>
</evidence>
<feature type="compositionally biased region" description="Basic and acidic residues" evidence="14">
    <location>
        <begin position="285"/>
        <end position="301"/>
    </location>
</feature>
<reference evidence="15" key="1">
    <citation type="journal article" date="2021" name="PeerJ">
        <title>Extensive microbial diversity within the chicken gut microbiome revealed by metagenomics and culture.</title>
        <authorList>
            <person name="Gilroy R."/>
            <person name="Ravi A."/>
            <person name="Getino M."/>
            <person name="Pursley I."/>
            <person name="Horton D.L."/>
            <person name="Alikhan N.F."/>
            <person name="Baker D."/>
            <person name="Gharbi K."/>
            <person name="Hall N."/>
            <person name="Watson M."/>
            <person name="Adriaenssens E.M."/>
            <person name="Foster-Nyarko E."/>
            <person name="Jarju S."/>
            <person name="Secka A."/>
            <person name="Antonio M."/>
            <person name="Oren A."/>
            <person name="Chaudhuri R.R."/>
            <person name="La Ragione R."/>
            <person name="Hildebrand F."/>
            <person name="Pallen M.J."/>
        </authorList>
    </citation>
    <scope>NUCLEOTIDE SEQUENCE</scope>
    <source>
        <strain evidence="15">378</strain>
    </source>
</reference>
<feature type="region of interest" description="Interaction with substrate tRNA" evidence="10">
    <location>
        <begin position="34"/>
        <end position="37"/>
    </location>
</feature>
<evidence type="ECO:0000256" key="10">
    <source>
        <dbReference type="HAMAP-Rule" id="MF_00185"/>
    </source>
</evidence>
<dbReference type="SUPFAM" id="SSF52540">
    <property type="entry name" value="P-loop containing nucleoside triphosphate hydrolases"/>
    <property type="match status" value="2"/>
</dbReference>
<feature type="binding site" evidence="10">
    <location>
        <begin position="9"/>
        <end position="16"/>
    </location>
    <ligand>
        <name>ATP</name>
        <dbReference type="ChEBI" id="CHEBI:30616"/>
    </ligand>
</feature>
<evidence type="ECO:0000256" key="8">
    <source>
        <dbReference type="ARBA" id="ARBA00022842"/>
    </source>
</evidence>
<keyword evidence="4 10" id="KW-0808">Transferase</keyword>
<comment type="caution">
    <text evidence="10">Lacks conserved residue(s) required for the propagation of feature annotation.</text>
</comment>
<feature type="binding site" evidence="10">
    <location>
        <begin position="11"/>
        <end position="16"/>
    </location>
    <ligand>
        <name>substrate</name>
    </ligand>
</feature>
<evidence type="ECO:0000256" key="2">
    <source>
        <dbReference type="ARBA" id="ARBA00003213"/>
    </source>
</evidence>
<comment type="catalytic activity">
    <reaction evidence="9 10 11">
        <text>adenosine(37) in tRNA + dimethylallyl diphosphate = N(6)-dimethylallyladenosine(37) in tRNA + diphosphate</text>
        <dbReference type="Rhea" id="RHEA:26482"/>
        <dbReference type="Rhea" id="RHEA-COMP:10162"/>
        <dbReference type="Rhea" id="RHEA-COMP:10375"/>
        <dbReference type="ChEBI" id="CHEBI:33019"/>
        <dbReference type="ChEBI" id="CHEBI:57623"/>
        <dbReference type="ChEBI" id="CHEBI:74411"/>
        <dbReference type="ChEBI" id="CHEBI:74415"/>
        <dbReference type="EC" id="2.5.1.75"/>
    </reaction>
</comment>
<comment type="function">
    <text evidence="2 10 12">Catalyzes the transfer of a dimethylallyl group onto the adenine at position 37 in tRNAs that read codons beginning with uridine, leading to the formation of N6-(dimethylallyl)adenosine (i(6)A).</text>
</comment>
<protein>
    <recommendedName>
        <fullName evidence="10">tRNA dimethylallyltransferase</fullName>
        <ecNumber evidence="10">2.5.1.75</ecNumber>
    </recommendedName>
    <alternativeName>
        <fullName evidence="10">Dimethylallyl diphosphate:tRNA dimethylallyltransferase</fullName>
        <shortName evidence="10">DMAPP:tRNA dimethylallyltransferase</shortName>
        <shortName evidence="10">DMATase</shortName>
    </alternativeName>
    <alternativeName>
        <fullName evidence="10">Isopentenyl-diphosphate:tRNA isopentenyltransferase</fullName>
        <shortName evidence="10">IPP transferase</shortName>
        <shortName evidence="10">IPPT</shortName>
        <shortName evidence="10">IPTase</shortName>
    </alternativeName>
</protein>
<dbReference type="PANTHER" id="PTHR11088:SF60">
    <property type="entry name" value="TRNA DIMETHYLALLYLTRANSFERASE"/>
    <property type="match status" value="1"/>
</dbReference>
<dbReference type="InterPro" id="IPR018022">
    <property type="entry name" value="IPT"/>
</dbReference>
<evidence type="ECO:0000313" key="15">
    <source>
        <dbReference type="EMBL" id="MBU3843862.1"/>
    </source>
</evidence>
<organism evidence="15 16">
    <name type="scientific">Candidatus Anaerobiospirillum pullicola</name>
    <dbReference type="NCBI Taxonomy" id="2838451"/>
    <lineage>
        <taxon>Bacteria</taxon>
        <taxon>Pseudomonadati</taxon>
        <taxon>Pseudomonadota</taxon>
        <taxon>Gammaproteobacteria</taxon>
        <taxon>Aeromonadales</taxon>
        <taxon>Succinivibrionaceae</taxon>
        <taxon>Anaerobiospirillum</taxon>
    </lineage>
</organism>
<feature type="site" description="Interaction with substrate tRNA" evidence="10">
    <location>
        <position position="100"/>
    </location>
</feature>
<evidence type="ECO:0000256" key="7">
    <source>
        <dbReference type="ARBA" id="ARBA00022840"/>
    </source>
</evidence>
<dbReference type="EMBL" id="JAHLFE010000058">
    <property type="protein sequence ID" value="MBU3843862.1"/>
    <property type="molecule type" value="Genomic_DNA"/>
</dbReference>
<dbReference type="Pfam" id="PF01715">
    <property type="entry name" value="IPPT"/>
    <property type="match status" value="1"/>
</dbReference>
<evidence type="ECO:0000256" key="9">
    <source>
        <dbReference type="ARBA" id="ARBA00049563"/>
    </source>
</evidence>
<dbReference type="Proteomes" id="UP000733611">
    <property type="component" value="Unassembled WGS sequence"/>
</dbReference>
<keyword evidence="8 10" id="KW-0460">Magnesium</keyword>
<evidence type="ECO:0000256" key="11">
    <source>
        <dbReference type="RuleBase" id="RU003783"/>
    </source>
</evidence>
<proteinExistence type="inferred from homology"/>
<dbReference type="GO" id="GO:0052381">
    <property type="term" value="F:tRNA dimethylallyltransferase activity"/>
    <property type="evidence" value="ECO:0007669"/>
    <property type="project" value="UniProtKB-UniRule"/>
</dbReference>
<dbReference type="InterPro" id="IPR039657">
    <property type="entry name" value="Dimethylallyltransferase"/>
</dbReference>
<feature type="site" description="Interaction with substrate tRNA" evidence="10">
    <location>
        <position position="122"/>
    </location>
</feature>
<evidence type="ECO:0000256" key="12">
    <source>
        <dbReference type="RuleBase" id="RU003784"/>
    </source>
</evidence>
<feature type="region of interest" description="Disordered" evidence="14">
    <location>
        <begin position="285"/>
        <end position="310"/>
    </location>
</feature>
<comment type="caution">
    <text evidence="15">The sequence shown here is derived from an EMBL/GenBank/DDBJ whole genome shotgun (WGS) entry which is preliminary data.</text>
</comment>
<evidence type="ECO:0000256" key="4">
    <source>
        <dbReference type="ARBA" id="ARBA00022679"/>
    </source>
</evidence>
<keyword evidence="6 10" id="KW-0547">Nucleotide-binding</keyword>
<dbReference type="GO" id="GO:0006400">
    <property type="term" value="P:tRNA modification"/>
    <property type="evidence" value="ECO:0007669"/>
    <property type="project" value="TreeGrafter"/>
</dbReference>
<sequence length="351" mass="38892">MCEALVILGPTASGKSALALQLAKHLRAEIISLDSALVYKGMDVGTAKPTADELSICPHHLIDICDPADSYSAAQFRADCIALVGEIRARGALPIICGGTMMYYKALVDGLSPVPTSTPEVRAKVQALADEQGWPALHQLLAQYDPPLYAKLAPNDKQRVARALEVYFLTGRAMSSFLQQPKEACPFTRLELVLLPKNNDRTHLREVIRQRFVQMLQQEHGLLEETQALLDRGIYHNAPAMRAVGYRQAAMYLQGEVSYEQMIELGIIATARLAKHQMTWLRGGLKSEESSGKDDAAKTRLPDNTTTTTTVTADGTERHYLWFEEPDKLERALHIMKSHPQLWAYAQAATL</sequence>
<dbReference type="NCBIfam" id="TIGR00174">
    <property type="entry name" value="miaA"/>
    <property type="match status" value="1"/>
</dbReference>
<feature type="region of interest" description="Interaction with substrate tRNA" evidence="10">
    <location>
        <begin position="158"/>
        <end position="162"/>
    </location>
</feature>
<comment type="subunit">
    <text evidence="10">Monomer.</text>
</comment>
<evidence type="ECO:0000256" key="1">
    <source>
        <dbReference type="ARBA" id="ARBA00001946"/>
    </source>
</evidence>
<dbReference type="PANTHER" id="PTHR11088">
    <property type="entry name" value="TRNA DIMETHYLALLYLTRANSFERASE"/>
    <property type="match status" value="1"/>
</dbReference>
<accession>A0A948TFM1</accession>
<dbReference type="EC" id="2.5.1.75" evidence="10"/>
<dbReference type="HAMAP" id="MF_00185">
    <property type="entry name" value="IPP_trans"/>
    <property type="match status" value="1"/>
</dbReference>
<comment type="cofactor">
    <cofactor evidence="1 10">
        <name>Mg(2+)</name>
        <dbReference type="ChEBI" id="CHEBI:18420"/>
    </cofactor>
</comment>
<keyword evidence="5 10" id="KW-0819">tRNA processing</keyword>